<dbReference type="Pfam" id="PF07714">
    <property type="entry name" value="PK_Tyr_Ser-Thr"/>
    <property type="match status" value="1"/>
</dbReference>
<feature type="compositionally biased region" description="Basic residues" evidence="5">
    <location>
        <begin position="66"/>
        <end position="92"/>
    </location>
</feature>
<dbReference type="AlphaFoldDB" id="A0A0L0DKS2"/>
<dbReference type="STRING" id="461836.A0A0L0DKS2"/>
<keyword evidence="8" id="KW-1185">Reference proteome</keyword>
<dbReference type="InterPro" id="IPR008271">
    <property type="entry name" value="Ser/Thr_kinase_AS"/>
</dbReference>
<evidence type="ECO:0000256" key="3">
    <source>
        <dbReference type="ARBA" id="ARBA00022777"/>
    </source>
</evidence>
<evidence type="ECO:0000256" key="2">
    <source>
        <dbReference type="ARBA" id="ARBA00022741"/>
    </source>
</evidence>
<dbReference type="Proteomes" id="UP000054408">
    <property type="component" value="Unassembled WGS sequence"/>
</dbReference>
<feature type="compositionally biased region" description="Low complexity" evidence="5">
    <location>
        <begin position="14"/>
        <end position="46"/>
    </location>
</feature>
<dbReference type="OrthoDB" id="10261027at2759"/>
<dbReference type="FunFam" id="3.30.200.20:FF:000180">
    <property type="entry name" value="serine/threonine-protein kinase STY46-like"/>
    <property type="match status" value="1"/>
</dbReference>
<proteinExistence type="predicted"/>
<evidence type="ECO:0000259" key="6">
    <source>
        <dbReference type="PROSITE" id="PS50011"/>
    </source>
</evidence>
<keyword evidence="4" id="KW-0067">ATP-binding</keyword>
<evidence type="ECO:0000313" key="7">
    <source>
        <dbReference type="EMBL" id="KNC51953.1"/>
    </source>
</evidence>
<feature type="domain" description="Protein kinase" evidence="6">
    <location>
        <begin position="168"/>
        <end position="423"/>
    </location>
</feature>
<dbReference type="InterPro" id="IPR001245">
    <property type="entry name" value="Ser-Thr/Tyr_kinase_cat_dom"/>
</dbReference>
<dbReference type="OMA" id="ISRDWHI"/>
<dbReference type="InterPro" id="IPR011009">
    <property type="entry name" value="Kinase-like_dom_sf"/>
</dbReference>
<keyword evidence="3 7" id="KW-0418">Kinase</keyword>
<dbReference type="RefSeq" id="XP_013755542.1">
    <property type="nucleotide sequence ID" value="XM_013900088.1"/>
</dbReference>
<dbReference type="SMART" id="SM00220">
    <property type="entry name" value="S_TKc"/>
    <property type="match status" value="1"/>
</dbReference>
<dbReference type="EMBL" id="GL349471">
    <property type="protein sequence ID" value="KNC51953.1"/>
    <property type="molecule type" value="Genomic_DNA"/>
</dbReference>
<dbReference type="PANTHER" id="PTHR44329">
    <property type="entry name" value="SERINE/THREONINE-PROTEIN KINASE TNNI3K-RELATED"/>
    <property type="match status" value="1"/>
</dbReference>
<dbReference type="InterPro" id="IPR051681">
    <property type="entry name" value="Ser/Thr_Kinases-Pseudokinases"/>
</dbReference>
<keyword evidence="2" id="KW-0547">Nucleotide-binding</keyword>
<dbReference type="Gene3D" id="3.30.200.20">
    <property type="entry name" value="Phosphorylase Kinase, domain 1"/>
    <property type="match status" value="1"/>
</dbReference>
<reference evidence="7 8" key="1">
    <citation type="submission" date="2010-05" db="EMBL/GenBank/DDBJ databases">
        <title>The Genome Sequence of Thecamonas trahens ATCC 50062.</title>
        <authorList>
            <consortium name="The Broad Institute Genome Sequencing Platform"/>
            <person name="Russ C."/>
            <person name="Cuomo C."/>
            <person name="Shea T."/>
            <person name="Young S.K."/>
            <person name="Zeng Q."/>
            <person name="Koehrsen M."/>
            <person name="Haas B."/>
            <person name="Borodovsky M."/>
            <person name="Guigo R."/>
            <person name="Alvarado L."/>
            <person name="Berlin A."/>
            <person name="Bochicchio J."/>
            <person name="Borenstein D."/>
            <person name="Chapman S."/>
            <person name="Chen Z."/>
            <person name="Freedman E."/>
            <person name="Gellesch M."/>
            <person name="Goldberg J."/>
            <person name="Griggs A."/>
            <person name="Gujja S."/>
            <person name="Heilman E."/>
            <person name="Heiman D."/>
            <person name="Hepburn T."/>
            <person name="Howarth C."/>
            <person name="Jen D."/>
            <person name="Larson L."/>
            <person name="Mehta T."/>
            <person name="Park D."/>
            <person name="Pearson M."/>
            <person name="Roberts A."/>
            <person name="Saif S."/>
            <person name="Shenoy N."/>
            <person name="Sisk P."/>
            <person name="Stolte C."/>
            <person name="Sykes S."/>
            <person name="Thomson T."/>
            <person name="Walk T."/>
            <person name="White J."/>
            <person name="Yandava C."/>
            <person name="Burger G."/>
            <person name="Gray M.W."/>
            <person name="Holland P.W.H."/>
            <person name="King N."/>
            <person name="Lang F.B.F."/>
            <person name="Roger A.J."/>
            <person name="Ruiz-Trillo I."/>
            <person name="Lander E."/>
            <person name="Nusbaum C."/>
        </authorList>
    </citation>
    <scope>NUCLEOTIDE SEQUENCE [LARGE SCALE GENOMIC DNA]</scope>
    <source>
        <strain evidence="7 8">ATCC 50062</strain>
    </source>
</reference>
<dbReference type="GeneID" id="25566940"/>
<dbReference type="GO" id="GO:0005524">
    <property type="term" value="F:ATP binding"/>
    <property type="evidence" value="ECO:0007669"/>
    <property type="project" value="UniProtKB-KW"/>
</dbReference>
<dbReference type="PROSITE" id="PS00108">
    <property type="entry name" value="PROTEIN_KINASE_ST"/>
    <property type="match status" value="1"/>
</dbReference>
<dbReference type="Gene3D" id="1.10.510.10">
    <property type="entry name" value="Transferase(Phosphotransferase) domain 1"/>
    <property type="match status" value="1"/>
</dbReference>
<gene>
    <name evidence="7" type="ORF">AMSG_08199</name>
</gene>
<feature type="region of interest" description="Disordered" evidence="5">
    <location>
        <begin position="1"/>
        <end position="147"/>
    </location>
</feature>
<dbReference type="InterPro" id="IPR000719">
    <property type="entry name" value="Prot_kinase_dom"/>
</dbReference>
<organism evidence="7 8">
    <name type="scientific">Thecamonas trahens ATCC 50062</name>
    <dbReference type="NCBI Taxonomy" id="461836"/>
    <lineage>
        <taxon>Eukaryota</taxon>
        <taxon>Apusozoa</taxon>
        <taxon>Apusomonadida</taxon>
        <taxon>Apusomonadidae</taxon>
        <taxon>Thecamonas</taxon>
    </lineage>
</organism>
<dbReference type="SUPFAM" id="SSF56112">
    <property type="entry name" value="Protein kinase-like (PK-like)"/>
    <property type="match status" value="1"/>
</dbReference>
<dbReference type="eggNOG" id="KOG0192">
    <property type="taxonomic scope" value="Eukaryota"/>
</dbReference>
<dbReference type="GO" id="GO:0004674">
    <property type="term" value="F:protein serine/threonine kinase activity"/>
    <property type="evidence" value="ECO:0007669"/>
    <property type="project" value="TreeGrafter"/>
</dbReference>
<protein>
    <submittedName>
        <fullName evidence="7">TKL/SHK protein kinase</fullName>
    </submittedName>
</protein>
<dbReference type="PROSITE" id="PS50011">
    <property type="entry name" value="PROTEIN_KINASE_DOM"/>
    <property type="match status" value="1"/>
</dbReference>
<name>A0A0L0DKS2_THETB</name>
<evidence type="ECO:0000256" key="5">
    <source>
        <dbReference type="SAM" id="MobiDB-lite"/>
    </source>
</evidence>
<evidence type="ECO:0000256" key="1">
    <source>
        <dbReference type="ARBA" id="ARBA00022679"/>
    </source>
</evidence>
<keyword evidence="1" id="KW-0808">Transferase</keyword>
<sequence length="423" mass="44731">MRGNDSAVELLSETGTASGALARSGSGRSVSASSAAGALAGAGSTSRGDDGSRSGSAGSQGGSRSEKKRHKRRGKEKSKYKHRGKSKSKSKAKSKDRSSRSSRSSRSRSKAREKESSGSGLTAGRKASSSQLDFDLGGGGGRGQGLSSSAARAELDMLPFTVLREADVTVIEAIDAGAFGMVARGMYGGREVAVKSLLNEDPSHAELDEFFNEVAVMARVSHPNVVEFIGAVVDLPVMIVTEFCAGGDLSGLLFGPEARAFDELELVRGIASGMAALHAAKVVHRDLKPKNVLLTADLVPKIADFGFAKTRETMSRRAEQSIVGSPFYVAPEVVASGCYSSRCDVFSYASVVWTVYAKTEPFSQHAFSSMMDMLTGICEHGIRAGPISRDWHILIQAVIERGWNADADARPSFDEIVQVLNAI</sequence>
<accession>A0A0L0DKS2</accession>
<evidence type="ECO:0000256" key="4">
    <source>
        <dbReference type="ARBA" id="ARBA00022840"/>
    </source>
</evidence>
<evidence type="ECO:0000313" key="8">
    <source>
        <dbReference type="Proteomes" id="UP000054408"/>
    </source>
</evidence>